<dbReference type="EMBL" id="BAAAHU010000022">
    <property type="protein sequence ID" value="GAA1009788.1"/>
    <property type="molecule type" value="Genomic_DNA"/>
</dbReference>
<organism evidence="2 3">
    <name type="scientific">Streptomyces thermogriseus</name>
    <dbReference type="NCBI Taxonomy" id="75292"/>
    <lineage>
        <taxon>Bacteria</taxon>
        <taxon>Bacillati</taxon>
        <taxon>Actinomycetota</taxon>
        <taxon>Actinomycetes</taxon>
        <taxon>Kitasatosporales</taxon>
        <taxon>Streptomycetaceae</taxon>
        <taxon>Streptomyces</taxon>
    </lineage>
</organism>
<gene>
    <name evidence="2" type="ORF">GCM10009564_26020</name>
</gene>
<evidence type="ECO:0000313" key="2">
    <source>
        <dbReference type="EMBL" id="GAA1009788.1"/>
    </source>
</evidence>
<proteinExistence type="predicted"/>
<evidence type="ECO:0000256" key="1">
    <source>
        <dbReference type="SAM" id="MobiDB-lite"/>
    </source>
</evidence>
<accession>A0ABN1SZ38</accession>
<feature type="compositionally biased region" description="Polar residues" evidence="1">
    <location>
        <begin position="105"/>
        <end position="119"/>
    </location>
</feature>
<comment type="caution">
    <text evidence="2">The sequence shown here is derived from an EMBL/GenBank/DDBJ whole genome shotgun (WGS) entry which is preliminary data.</text>
</comment>
<protein>
    <submittedName>
        <fullName evidence="2">Uncharacterized protein</fullName>
    </submittedName>
</protein>
<keyword evidence="3" id="KW-1185">Reference proteome</keyword>
<name>A0ABN1SZ38_9ACTN</name>
<feature type="region of interest" description="Disordered" evidence="1">
    <location>
        <begin position="97"/>
        <end position="119"/>
    </location>
</feature>
<sequence length="119" mass="12955">MTSRALSRRAGNADVPRWGTARWSACLPERGAVEAALAAIRTWQPYDGHAWLDDVGNVLGSVPQAESRMDELAQRLRGCLMQLVGYTVNSGVEAKDQRAVKGHSLNEQSQPTPLLQSTP</sequence>
<dbReference type="Proteomes" id="UP001501072">
    <property type="component" value="Unassembled WGS sequence"/>
</dbReference>
<evidence type="ECO:0000313" key="3">
    <source>
        <dbReference type="Proteomes" id="UP001501072"/>
    </source>
</evidence>
<reference evidence="2 3" key="1">
    <citation type="journal article" date="2019" name="Int. J. Syst. Evol. Microbiol.">
        <title>The Global Catalogue of Microorganisms (GCM) 10K type strain sequencing project: providing services to taxonomists for standard genome sequencing and annotation.</title>
        <authorList>
            <consortium name="The Broad Institute Genomics Platform"/>
            <consortium name="The Broad Institute Genome Sequencing Center for Infectious Disease"/>
            <person name="Wu L."/>
            <person name="Ma J."/>
        </authorList>
    </citation>
    <scope>NUCLEOTIDE SEQUENCE [LARGE SCALE GENOMIC DNA]</scope>
    <source>
        <strain evidence="2 3">JCM 11269</strain>
    </source>
</reference>